<proteinExistence type="predicted"/>
<reference evidence="1" key="1">
    <citation type="journal article" date="2021" name="PeerJ">
        <title>Extensive microbial diversity within the chicken gut microbiome revealed by metagenomics and culture.</title>
        <authorList>
            <person name="Gilroy R."/>
            <person name="Ravi A."/>
            <person name="Getino M."/>
            <person name="Pursley I."/>
            <person name="Horton D.L."/>
            <person name="Alikhan N.F."/>
            <person name="Baker D."/>
            <person name="Gharbi K."/>
            <person name="Hall N."/>
            <person name="Watson M."/>
            <person name="Adriaenssens E.M."/>
            <person name="Foster-Nyarko E."/>
            <person name="Jarju S."/>
            <person name="Secka A."/>
            <person name="Antonio M."/>
            <person name="Oren A."/>
            <person name="Chaudhuri R.R."/>
            <person name="La Ragione R."/>
            <person name="Hildebrand F."/>
            <person name="Pallen M.J."/>
        </authorList>
    </citation>
    <scope>NUCLEOTIDE SEQUENCE</scope>
    <source>
        <strain evidence="1">CHK191-13928</strain>
    </source>
</reference>
<sequence>MNQNWKNNPRLQAIDPKKLEIMEFLVAQCQGKSLEMILPDLMAASSRLSEQGLSFTNAETAIIIDALKEDMSPEEQQRIDALRGFIL</sequence>
<evidence type="ECO:0000313" key="1">
    <source>
        <dbReference type="EMBL" id="HIX67138.1"/>
    </source>
</evidence>
<name>A0A9D2B8S8_9FIRM</name>
<gene>
    <name evidence="1" type="ORF">H9735_03305</name>
</gene>
<accession>A0A9D2B8S8</accession>
<evidence type="ECO:0000313" key="2">
    <source>
        <dbReference type="Proteomes" id="UP000886721"/>
    </source>
</evidence>
<reference evidence="1" key="2">
    <citation type="submission" date="2021-04" db="EMBL/GenBank/DDBJ databases">
        <authorList>
            <person name="Gilroy R."/>
        </authorList>
    </citation>
    <scope>NUCLEOTIDE SEQUENCE</scope>
    <source>
        <strain evidence="1">CHK191-13928</strain>
    </source>
</reference>
<comment type="caution">
    <text evidence="1">The sequence shown here is derived from an EMBL/GenBank/DDBJ whole genome shotgun (WGS) entry which is preliminary data.</text>
</comment>
<dbReference type="AlphaFoldDB" id="A0A9D2B8S8"/>
<protein>
    <submittedName>
        <fullName evidence="1">Uncharacterized protein</fullName>
    </submittedName>
</protein>
<organism evidence="1 2">
    <name type="scientific">Candidatus Anaerostipes excrementavium</name>
    <dbReference type="NCBI Taxonomy" id="2838463"/>
    <lineage>
        <taxon>Bacteria</taxon>
        <taxon>Bacillati</taxon>
        <taxon>Bacillota</taxon>
        <taxon>Clostridia</taxon>
        <taxon>Lachnospirales</taxon>
        <taxon>Lachnospiraceae</taxon>
        <taxon>Anaerostipes</taxon>
    </lineage>
</organism>
<dbReference type="EMBL" id="DXEM01000010">
    <property type="protein sequence ID" value="HIX67138.1"/>
    <property type="molecule type" value="Genomic_DNA"/>
</dbReference>
<dbReference type="Proteomes" id="UP000886721">
    <property type="component" value="Unassembled WGS sequence"/>
</dbReference>